<dbReference type="EMBL" id="AP021858">
    <property type="protein sequence ID" value="BBO24852.1"/>
    <property type="molecule type" value="Genomic_DNA"/>
</dbReference>
<keyword evidence="2 5" id="KW-0812">Transmembrane</keyword>
<evidence type="ECO:0000259" key="6">
    <source>
        <dbReference type="PROSITE" id="PS50850"/>
    </source>
</evidence>
<keyword evidence="3 5" id="KW-1133">Transmembrane helix</keyword>
<dbReference type="InterPro" id="IPR036259">
    <property type="entry name" value="MFS_trans_sf"/>
</dbReference>
<evidence type="ECO:0000256" key="3">
    <source>
        <dbReference type="ARBA" id="ARBA00022989"/>
    </source>
</evidence>
<comment type="subcellular location">
    <subcellularLocation>
        <location evidence="1">Cell membrane</location>
        <topology evidence="1">Multi-pass membrane protein</topology>
    </subcellularLocation>
</comment>
<feature type="transmembrane region" description="Helical" evidence="5">
    <location>
        <begin position="325"/>
        <end position="347"/>
    </location>
</feature>
<accession>A0A809RY38</accession>
<feature type="transmembrane region" description="Helical" evidence="5">
    <location>
        <begin position="40"/>
        <end position="64"/>
    </location>
</feature>
<evidence type="ECO:0000256" key="1">
    <source>
        <dbReference type="ARBA" id="ARBA00004651"/>
    </source>
</evidence>
<dbReference type="InterPro" id="IPR020846">
    <property type="entry name" value="MFS_dom"/>
</dbReference>
<dbReference type="PANTHER" id="PTHR23528">
    <property type="match status" value="1"/>
</dbReference>
<protein>
    <submittedName>
        <fullName evidence="7">MFS transporter</fullName>
    </submittedName>
</protein>
<dbReference type="Pfam" id="PF13347">
    <property type="entry name" value="MFS_2"/>
    <property type="match status" value="1"/>
</dbReference>
<feature type="transmembrane region" description="Helical" evidence="5">
    <location>
        <begin position="387"/>
        <end position="406"/>
    </location>
</feature>
<feature type="transmembrane region" description="Helical" evidence="5">
    <location>
        <begin position="118"/>
        <end position="143"/>
    </location>
</feature>
<dbReference type="GO" id="GO:0005886">
    <property type="term" value="C:plasma membrane"/>
    <property type="evidence" value="ECO:0007669"/>
    <property type="project" value="UniProtKB-SubCell"/>
</dbReference>
<evidence type="ECO:0000256" key="5">
    <source>
        <dbReference type="SAM" id="Phobius"/>
    </source>
</evidence>
<dbReference type="GO" id="GO:0022857">
    <property type="term" value="F:transmembrane transporter activity"/>
    <property type="evidence" value="ECO:0007669"/>
    <property type="project" value="InterPro"/>
</dbReference>
<evidence type="ECO:0000313" key="8">
    <source>
        <dbReference type="Proteomes" id="UP000662873"/>
    </source>
</evidence>
<dbReference type="PANTHER" id="PTHR23528:SF1">
    <property type="entry name" value="MAJOR FACILITATOR SUPERFAMILY (MFS) PROFILE DOMAIN-CONTAINING PROTEIN"/>
    <property type="match status" value="1"/>
</dbReference>
<feature type="domain" description="Major facilitator superfamily (MFS) profile" evidence="6">
    <location>
        <begin position="38"/>
        <end position="443"/>
    </location>
</feature>
<reference evidence="7" key="1">
    <citation type="journal article" name="DNA Res.">
        <title>The physiological potential of anammox bacteria as revealed by their core genome structure.</title>
        <authorList>
            <person name="Okubo T."/>
            <person name="Toyoda A."/>
            <person name="Fukuhara K."/>
            <person name="Uchiyama I."/>
            <person name="Harigaya Y."/>
            <person name="Kuroiwa M."/>
            <person name="Suzuki T."/>
            <person name="Murakami Y."/>
            <person name="Suwa Y."/>
            <person name="Takami H."/>
        </authorList>
    </citation>
    <scope>NUCLEOTIDE SEQUENCE</scope>
    <source>
        <strain evidence="7">317325-2</strain>
    </source>
</reference>
<evidence type="ECO:0000256" key="2">
    <source>
        <dbReference type="ARBA" id="ARBA00022692"/>
    </source>
</evidence>
<feature type="transmembrane region" description="Helical" evidence="5">
    <location>
        <begin position="257"/>
        <end position="274"/>
    </location>
</feature>
<dbReference type="Gene3D" id="1.20.1250.20">
    <property type="entry name" value="MFS general substrate transporter like domains"/>
    <property type="match status" value="2"/>
</dbReference>
<keyword evidence="4 5" id="KW-0472">Membrane</keyword>
<dbReference type="Proteomes" id="UP000662873">
    <property type="component" value="Chromosome"/>
</dbReference>
<dbReference type="SUPFAM" id="SSF103473">
    <property type="entry name" value="MFS general substrate transporter"/>
    <property type="match status" value="1"/>
</dbReference>
<name>A0A809RY38_9BACT</name>
<proteinExistence type="predicted"/>
<feature type="transmembrane region" description="Helical" evidence="5">
    <location>
        <begin position="418"/>
        <end position="437"/>
    </location>
</feature>
<evidence type="ECO:0000313" key="7">
    <source>
        <dbReference type="EMBL" id="BBO24852.1"/>
    </source>
</evidence>
<feature type="transmembrane region" description="Helical" evidence="5">
    <location>
        <begin position="76"/>
        <end position="98"/>
    </location>
</feature>
<gene>
    <name evidence="7" type="ORF">NPRO_24470</name>
</gene>
<evidence type="ECO:0000256" key="4">
    <source>
        <dbReference type="ARBA" id="ARBA00023136"/>
    </source>
</evidence>
<sequence>MVSESLRMRSLLCLLAVRKDTAYALGNPYRVTPPRNPWYFGLSAFWFATSFKWFILFFLVPSLVEQIVPGGEKGTYWGMIVWIGATEAMVGPALMGWLSDRTTSRWGRRRPYLAVGAGMTAIAMLVMSEAGSVAAFAIGYLLVQISDDVGTGPYSSAIPELVPLEKRGRASGSMALLQLTGQLAAVGFGLALKSSPQWIFGSIALVNLACAAVSIHSIRKLESAAPEVQRPKIAPSFASLWSPLKDRDFRWAWGTRFLNALGFYIVLNYLVFYLSDVVKVFEVGPLKLGSSFEAAIVLASVLALSGAFAAVVGGKRADRIGRKRVVVIAGWTMFVPLIVFCFTSSYAVLFPLAVMFGVGYGSYLSADWALVSDVLPDPDNPARDMGVWQMGVAAPQLLSGLMGWVIDQINHQSAGQGYRVAFLFAGVATLLGSLLVTKIKGST</sequence>
<dbReference type="AlphaFoldDB" id="A0A809RY38"/>
<dbReference type="PROSITE" id="PS50850">
    <property type="entry name" value="MFS"/>
    <property type="match status" value="1"/>
</dbReference>
<organism evidence="7 8">
    <name type="scientific">Candidatus Nitrosymbiomonas proteolyticus</name>
    <dbReference type="NCBI Taxonomy" id="2608984"/>
    <lineage>
        <taxon>Bacteria</taxon>
        <taxon>Bacillati</taxon>
        <taxon>Armatimonadota</taxon>
        <taxon>Armatimonadota incertae sedis</taxon>
        <taxon>Candidatus Nitrosymbiomonas</taxon>
    </lineage>
</organism>
<feature type="transmembrane region" description="Helical" evidence="5">
    <location>
        <begin position="198"/>
        <end position="218"/>
    </location>
</feature>
<dbReference type="KEGG" id="npy:NPRO_24470"/>
<feature type="transmembrane region" description="Helical" evidence="5">
    <location>
        <begin position="294"/>
        <end position="313"/>
    </location>
</feature>